<feature type="transmembrane region" description="Helical" evidence="7">
    <location>
        <begin position="294"/>
        <end position="315"/>
    </location>
</feature>
<feature type="transmembrane region" description="Helical" evidence="7">
    <location>
        <begin position="352"/>
        <end position="377"/>
    </location>
</feature>
<dbReference type="Pfam" id="PF07670">
    <property type="entry name" value="Gate"/>
    <property type="match status" value="1"/>
</dbReference>
<feature type="transmembrane region" description="Helical" evidence="7">
    <location>
        <begin position="204"/>
        <end position="226"/>
    </location>
</feature>
<evidence type="ECO:0000256" key="3">
    <source>
        <dbReference type="ARBA" id="ARBA00022475"/>
    </source>
</evidence>
<dbReference type="InterPro" id="IPR002668">
    <property type="entry name" value="CNT_N_dom"/>
</dbReference>
<dbReference type="InterPro" id="IPR011657">
    <property type="entry name" value="CNT_C_dom"/>
</dbReference>
<feature type="domain" description="Nucleoside transporter/FeoB GTPase Gate" evidence="10">
    <location>
        <begin position="98"/>
        <end position="195"/>
    </location>
</feature>
<feature type="domain" description="Concentrative nucleoside transporter C-terminal" evidence="9">
    <location>
        <begin position="206"/>
        <end position="407"/>
    </location>
</feature>
<evidence type="ECO:0000259" key="8">
    <source>
        <dbReference type="Pfam" id="PF01773"/>
    </source>
</evidence>
<dbReference type="PANTHER" id="PTHR10590">
    <property type="entry name" value="SODIUM/NUCLEOSIDE COTRANSPORTER"/>
    <property type="match status" value="1"/>
</dbReference>
<gene>
    <name evidence="11" type="ORF">METZ01_LOCUS27686</name>
</gene>
<evidence type="ECO:0000256" key="4">
    <source>
        <dbReference type="ARBA" id="ARBA00022692"/>
    </source>
</evidence>
<feature type="transmembrane region" description="Helical" evidence="7">
    <location>
        <begin position="327"/>
        <end position="346"/>
    </location>
</feature>
<dbReference type="GO" id="GO:0005337">
    <property type="term" value="F:nucleoside transmembrane transporter activity"/>
    <property type="evidence" value="ECO:0007669"/>
    <property type="project" value="InterPro"/>
</dbReference>
<evidence type="ECO:0000259" key="10">
    <source>
        <dbReference type="Pfam" id="PF07670"/>
    </source>
</evidence>
<proteinExistence type="inferred from homology"/>
<dbReference type="InterPro" id="IPR011642">
    <property type="entry name" value="Gate_dom"/>
</dbReference>
<keyword evidence="3" id="KW-1003">Cell membrane</keyword>
<sequence>VQGLIGLIGLLTLAWLFSENRGAVNVKQLAIALFIQVVLAAVLLNVEFFRQALLSLNQIVYAMEAATREGTKLVFGFLGGDTNLPFELTADSMPYIFAFRVLPQILVFSVVVALLWHWRILPLVIRGFSWVLRRSLGVGGAVGVAASASVFLGMVEAPLVIRAYLRNLSRSELFVVMTCGMSTVAGSIMVLYANVLTPVIDGAIGHVLTASVVNVVGAVLVSRVLIPEERITEGGDLADALTYESSMDAVARGTMDGVKLVVNVGAMVIVLMSLVGLVNYVLGNFMVSDEPLTLQWLVGWVFAPIAWIMGIDWVDAQVAGSLLGTKLILNELVAYLEFGALGDSLLPDTRLILTYALCGFTNFGSLGILIGGVSALVPERRKDLLTLGPKTLLSGTLVACLTGTIVGIVG</sequence>
<feature type="transmembrane region" description="Helical" evidence="7">
    <location>
        <begin position="173"/>
        <end position="192"/>
    </location>
</feature>
<keyword evidence="6 7" id="KW-0472">Membrane</keyword>
<organism evidence="11">
    <name type="scientific">marine metagenome</name>
    <dbReference type="NCBI Taxonomy" id="408172"/>
    <lineage>
        <taxon>unclassified sequences</taxon>
        <taxon>metagenomes</taxon>
        <taxon>ecological metagenomes</taxon>
    </lineage>
</organism>
<keyword evidence="4 7" id="KW-0812">Transmembrane</keyword>
<dbReference type="Pfam" id="PF01773">
    <property type="entry name" value="Nucleos_tra2_N"/>
    <property type="match status" value="1"/>
</dbReference>
<comment type="subcellular location">
    <subcellularLocation>
        <location evidence="1">Cell membrane</location>
        <topology evidence="1">Multi-pass membrane protein</topology>
    </subcellularLocation>
</comment>
<reference evidence="11" key="1">
    <citation type="submission" date="2018-05" db="EMBL/GenBank/DDBJ databases">
        <authorList>
            <person name="Lanie J.A."/>
            <person name="Ng W.-L."/>
            <person name="Kazmierczak K.M."/>
            <person name="Andrzejewski T.M."/>
            <person name="Davidsen T.M."/>
            <person name="Wayne K.J."/>
            <person name="Tettelin H."/>
            <person name="Glass J.I."/>
            <person name="Rusch D."/>
            <person name="Podicherti R."/>
            <person name="Tsui H.-C.T."/>
            <person name="Winkler M.E."/>
        </authorList>
    </citation>
    <scope>NUCLEOTIDE SEQUENCE</scope>
</reference>
<dbReference type="InterPro" id="IPR008276">
    <property type="entry name" value="C_nuclsd_transpt"/>
</dbReference>
<dbReference type="GO" id="GO:0005886">
    <property type="term" value="C:plasma membrane"/>
    <property type="evidence" value="ECO:0007669"/>
    <property type="project" value="UniProtKB-SubCell"/>
</dbReference>
<protein>
    <recommendedName>
        <fullName evidence="12">Concentrative nucleoside transporter C-terminal domain-containing protein</fullName>
    </recommendedName>
</protein>
<feature type="transmembrane region" description="Helical" evidence="7">
    <location>
        <begin position="389"/>
        <end position="409"/>
    </location>
</feature>
<dbReference type="PANTHER" id="PTHR10590:SF4">
    <property type="entry name" value="SOLUTE CARRIER FAMILY 28 MEMBER 3"/>
    <property type="match status" value="1"/>
</dbReference>
<evidence type="ECO:0000256" key="5">
    <source>
        <dbReference type="ARBA" id="ARBA00022989"/>
    </source>
</evidence>
<feature type="transmembrane region" description="Helical" evidence="7">
    <location>
        <begin position="260"/>
        <end position="282"/>
    </location>
</feature>
<name>A0A381Q6A1_9ZZZZ</name>
<feature type="transmembrane region" description="Helical" evidence="7">
    <location>
        <begin position="97"/>
        <end position="118"/>
    </location>
</feature>
<accession>A0A381Q6A1</accession>
<comment type="similarity">
    <text evidence="2">Belongs to the concentrative nucleoside transporter (CNT) (TC 2.A.41) family.</text>
</comment>
<feature type="transmembrane region" description="Helical" evidence="7">
    <location>
        <begin position="28"/>
        <end position="46"/>
    </location>
</feature>
<feature type="transmembrane region" description="Helical" evidence="7">
    <location>
        <begin position="138"/>
        <end position="161"/>
    </location>
</feature>
<dbReference type="AlphaFoldDB" id="A0A381Q6A1"/>
<dbReference type="EMBL" id="UINC01001224">
    <property type="protein sequence ID" value="SUZ74832.1"/>
    <property type="molecule type" value="Genomic_DNA"/>
</dbReference>
<keyword evidence="5 7" id="KW-1133">Transmembrane helix</keyword>
<feature type="domain" description="Concentrative nucleoside transporter N-terminal" evidence="8">
    <location>
        <begin position="5"/>
        <end position="77"/>
    </location>
</feature>
<evidence type="ECO:0000256" key="7">
    <source>
        <dbReference type="SAM" id="Phobius"/>
    </source>
</evidence>
<feature type="non-terminal residue" evidence="11">
    <location>
        <position position="1"/>
    </location>
</feature>
<evidence type="ECO:0000256" key="1">
    <source>
        <dbReference type="ARBA" id="ARBA00004651"/>
    </source>
</evidence>
<evidence type="ECO:0008006" key="12">
    <source>
        <dbReference type="Google" id="ProtNLM"/>
    </source>
</evidence>
<dbReference type="GO" id="GO:0015293">
    <property type="term" value="F:symporter activity"/>
    <property type="evidence" value="ECO:0007669"/>
    <property type="project" value="TreeGrafter"/>
</dbReference>
<evidence type="ECO:0000256" key="6">
    <source>
        <dbReference type="ARBA" id="ARBA00023136"/>
    </source>
</evidence>
<dbReference type="Pfam" id="PF07662">
    <property type="entry name" value="Nucleos_tra2_C"/>
    <property type="match status" value="1"/>
</dbReference>
<evidence type="ECO:0000259" key="9">
    <source>
        <dbReference type="Pfam" id="PF07662"/>
    </source>
</evidence>
<evidence type="ECO:0000256" key="2">
    <source>
        <dbReference type="ARBA" id="ARBA00009033"/>
    </source>
</evidence>
<evidence type="ECO:0000313" key="11">
    <source>
        <dbReference type="EMBL" id="SUZ74832.1"/>
    </source>
</evidence>